<dbReference type="AlphaFoldDB" id="A0A7Y0YH24"/>
<feature type="domain" description="HTH arsR-type" evidence="4">
    <location>
        <begin position="1"/>
        <end position="95"/>
    </location>
</feature>
<dbReference type="RefSeq" id="WP_169762068.1">
    <property type="nucleotide sequence ID" value="NZ_JABCUQ010000017.1"/>
</dbReference>
<dbReference type="CDD" id="cd00090">
    <property type="entry name" value="HTH_ARSR"/>
    <property type="match status" value="1"/>
</dbReference>
<evidence type="ECO:0000256" key="3">
    <source>
        <dbReference type="ARBA" id="ARBA00023163"/>
    </source>
</evidence>
<dbReference type="InterPro" id="IPR036388">
    <property type="entry name" value="WH-like_DNA-bd_sf"/>
</dbReference>
<evidence type="ECO:0000256" key="1">
    <source>
        <dbReference type="ARBA" id="ARBA00023015"/>
    </source>
</evidence>
<gene>
    <name evidence="5" type="ORF">HHJ77_00690</name>
</gene>
<dbReference type="Pfam" id="PF01022">
    <property type="entry name" value="HTH_5"/>
    <property type="match status" value="1"/>
</dbReference>
<dbReference type="InterPro" id="IPR001845">
    <property type="entry name" value="HTH_ArsR_DNA-bd_dom"/>
</dbReference>
<accession>A0A7Y0YH24</accession>
<dbReference type="PROSITE" id="PS50987">
    <property type="entry name" value="HTH_ARSR_2"/>
    <property type="match status" value="1"/>
</dbReference>
<comment type="caution">
    <text evidence="5">The sequence shown here is derived from an EMBL/GenBank/DDBJ whole genome shotgun (WGS) entry which is preliminary data.</text>
</comment>
<keyword evidence="2" id="KW-0238">DNA-binding</keyword>
<dbReference type="PANTHER" id="PTHR43132:SF2">
    <property type="entry name" value="ARSENICAL RESISTANCE OPERON REPRESSOR ARSR-RELATED"/>
    <property type="match status" value="1"/>
</dbReference>
<name>A0A7Y0YH24_9ACTO</name>
<dbReference type="Proteomes" id="UP000575397">
    <property type="component" value="Unassembled WGS sequence"/>
</dbReference>
<reference evidence="5 6" key="1">
    <citation type="submission" date="2020-04" db="EMBL/GenBank/DDBJ databases">
        <title>Antimicrobial susceptibility and clonality of vaginal-derived multi-drug resistant Mobiluncus isolates in China.</title>
        <authorList>
            <person name="Zhang X."/>
        </authorList>
    </citation>
    <scope>NUCLEOTIDE SEQUENCE [LARGE SCALE GENOMIC DNA]</scope>
    <source>
        <strain evidence="5 6">12</strain>
    </source>
</reference>
<dbReference type="Gene3D" id="1.10.10.10">
    <property type="entry name" value="Winged helix-like DNA-binding domain superfamily/Winged helix DNA-binding domain"/>
    <property type="match status" value="1"/>
</dbReference>
<organism evidence="5 6">
    <name type="scientific">Mobiluncus mulieris</name>
    <dbReference type="NCBI Taxonomy" id="2052"/>
    <lineage>
        <taxon>Bacteria</taxon>
        <taxon>Bacillati</taxon>
        <taxon>Actinomycetota</taxon>
        <taxon>Actinomycetes</taxon>
        <taxon>Actinomycetales</taxon>
        <taxon>Actinomycetaceae</taxon>
        <taxon>Mobiluncus</taxon>
    </lineage>
</organism>
<dbReference type="SUPFAM" id="SSF46785">
    <property type="entry name" value="Winged helix' DNA-binding domain"/>
    <property type="match status" value="1"/>
</dbReference>
<keyword evidence="1" id="KW-0805">Transcription regulation</keyword>
<dbReference type="InterPro" id="IPR051011">
    <property type="entry name" value="Metal_resp_trans_reg"/>
</dbReference>
<evidence type="ECO:0000313" key="6">
    <source>
        <dbReference type="Proteomes" id="UP000575397"/>
    </source>
</evidence>
<sequence>MDLRLDRESLVVYRALASDSRLGILNELSNGPQTATELAKALYLSKAVLSRHLSMLRHAGLIKIRENADSIDHRKKLIYLNVDFIEIVFPSKIYLPFKKITQETPVGYYSDFAVQPTCGLASAEAVIGVVDDPRTFTYNERIYAQLLWLSSGFVTYRLQNPLESNHRAEMLDLSLEVSSEYPGSNNEWKSDISFTVNDLKVGTWISPGNYSDVRGVNTPAWWSSEFSQYGKLIHLRINHQESAINGVKISDYTLEDLNLHASPFLTIKIGTTPDSPNQGGLTLFGKRFGNYSQDIITTMYYSEP</sequence>
<evidence type="ECO:0000259" key="4">
    <source>
        <dbReference type="PROSITE" id="PS50987"/>
    </source>
</evidence>
<dbReference type="GO" id="GO:0003677">
    <property type="term" value="F:DNA binding"/>
    <property type="evidence" value="ECO:0007669"/>
    <property type="project" value="UniProtKB-KW"/>
</dbReference>
<dbReference type="EMBL" id="JABCUS010000001">
    <property type="protein sequence ID" value="NMX02488.1"/>
    <property type="molecule type" value="Genomic_DNA"/>
</dbReference>
<dbReference type="InterPro" id="IPR036390">
    <property type="entry name" value="WH_DNA-bd_sf"/>
</dbReference>
<protein>
    <submittedName>
        <fullName evidence="5">ArsR family transcriptional regulator</fullName>
    </submittedName>
</protein>
<proteinExistence type="predicted"/>
<keyword evidence="3" id="KW-0804">Transcription</keyword>
<dbReference type="PRINTS" id="PR00778">
    <property type="entry name" value="HTHARSR"/>
</dbReference>
<dbReference type="PANTHER" id="PTHR43132">
    <property type="entry name" value="ARSENICAL RESISTANCE OPERON REPRESSOR ARSR-RELATED"/>
    <property type="match status" value="1"/>
</dbReference>
<evidence type="ECO:0000256" key="2">
    <source>
        <dbReference type="ARBA" id="ARBA00023125"/>
    </source>
</evidence>
<dbReference type="InterPro" id="IPR011991">
    <property type="entry name" value="ArsR-like_HTH"/>
</dbReference>
<dbReference type="SMART" id="SM00418">
    <property type="entry name" value="HTH_ARSR"/>
    <property type="match status" value="1"/>
</dbReference>
<dbReference type="GO" id="GO:0003700">
    <property type="term" value="F:DNA-binding transcription factor activity"/>
    <property type="evidence" value="ECO:0007669"/>
    <property type="project" value="InterPro"/>
</dbReference>
<evidence type="ECO:0000313" key="5">
    <source>
        <dbReference type="EMBL" id="NMX02488.1"/>
    </source>
</evidence>